<protein>
    <submittedName>
        <fullName evidence="1">Uncharacterized protein</fullName>
    </submittedName>
</protein>
<evidence type="ECO:0000313" key="2">
    <source>
        <dbReference type="Proteomes" id="UP000827517"/>
    </source>
</evidence>
<evidence type="ECO:0000313" key="1">
    <source>
        <dbReference type="EMBL" id="QZA70757.1"/>
    </source>
</evidence>
<name>A0AAE8BUY9_9CAUD</name>
<proteinExistence type="predicted"/>
<gene>
    <name evidence="1" type="primary">284</name>
    <name evidence="1" type="ORF">AH04_284</name>
</gene>
<reference evidence="1" key="1">
    <citation type="submission" date="2021-07" db="EMBL/GenBank/DDBJ databases">
        <authorList>
            <person name="Roth S.J."/>
            <person name="Krukonis G.P."/>
            <person name="Delesalle V.A."/>
        </authorList>
    </citation>
    <scope>NUCLEOTIDE SEQUENCE</scope>
</reference>
<accession>A0AAE8BUY9</accession>
<keyword evidence="2" id="KW-1185">Reference proteome</keyword>
<dbReference type="GeneID" id="77944162"/>
<organism evidence="1 2">
    <name type="scientific">Erwinia phage AH04</name>
    <dbReference type="NCBI Taxonomy" id="2869569"/>
    <lineage>
        <taxon>Viruses</taxon>
        <taxon>Duplodnaviria</taxon>
        <taxon>Heunggongvirae</taxon>
        <taxon>Uroviricota</taxon>
        <taxon>Caudoviricetes</taxon>
        <taxon>Chimalliviridae</taxon>
        <taxon>Meadowvirus</taxon>
        <taxon>Meadowvirus AH04</taxon>
    </lineage>
</organism>
<dbReference type="RefSeq" id="YP_010668038.1">
    <property type="nucleotide sequence ID" value="NC_070952.1"/>
</dbReference>
<dbReference type="KEGG" id="vg:77944162"/>
<dbReference type="EMBL" id="MZ501267">
    <property type="protein sequence ID" value="QZA70757.1"/>
    <property type="molecule type" value="Genomic_DNA"/>
</dbReference>
<dbReference type="Proteomes" id="UP000827517">
    <property type="component" value="Segment"/>
</dbReference>
<sequence length="109" mass="12110">MKSDFYKNLGLIVASSIQDSPRPITDKRKLNEIKGELRNISRVFLSGGRSLIKSDYFKITPGRDLFILSSLSGGNGVVINKSNVQLLTDWVEHGSKPLTLAAWKITYGK</sequence>